<reference evidence="1 2" key="1">
    <citation type="submission" date="2020-04" db="EMBL/GenBank/DDBJ databases">
        <title>Metagenomic profiling of ammonia- and methane-oxidizing microorganisms in a Dutch drinking water treatment plant.</title>
        <authorList>
            <person name="Poghosyan L."/>
            <person name="Leucker S."/>
        </authorList>
    </citation>
    <scope>NUCLEOTIDE SEQUENCE [LARGE SCALE GENOMIC DNA]</scope>
    <source>
        <strain evidence="1">S-RSF-IL-03</strain>
    </source>
</reference>
<dbReference type="Proteomes" id="UP000580839">
    <property type="component" value="Unassembled WGS sequence"/>
</dbReference>
<evidence type="ECO:0000313" key="2">
    <source>
        <dbReference type="Proteomes" id="UP000580839"/>
    </source>
</evidence>
<sequence>MDPKHDRLFAFGGYEVLVADCCYGYAIQDEGVMLTTQLGEEEGWHTLAGNYCPSCTRPARRFGSSLTYDSRRGRLLAFGGGMHTHPYGFVDLFDRANDLWEFLPDSTEDWSELHPSGSPPSLAYSVDGRAFLDAAHDRMLYVLGGRVWSLNLATLHWDSLTNSPAKIPDDAAIAFDPDRSVLFAVHFGNVWRLEVAAPDEWQPVAIAPAGAIPNGEAIWDPSRARLVIFSGPQTEGAEPSGPTPVLRWLDPRLAVPGWQILYDGRIPSGLTPTSRAIYDTRRDRVVLFAFAGQRYELVARPETGRWEPIPASSIDATASLSSAVYDPLNDRVLAAFLGSRVFAFDFDDGGGWQAVGGALPEFSLVGYLPGERRPIVLGWNLQTWTSEVFELRPSAAADEWVRVPMIGAAPPPRWLAEFQGEFQSPRLHYFAGTDFLDVQLDSLWTLEVADSARWSRRAWGGWIASPYPGTAFDPYRGIAFVYGYQAVGAGWRYEGQALNVRTNRVDQFAVTGEPTLPVRDGAFAIYDPVHDRFLFGGGRSNPTTYHDVFAFAWPASGTVVPVGVTPADPGPANVTARFVRLDGRWVLRVEGGSRRIDRVELFDVAGRRVGTRRIDATAGVGAPLQLEMPASMRRGIYFARVSGLGFRTSLRVPALWLDR</sequence>
<protein>
    <recommendedName>
        <fullName evidence="3">T9SS type A sorting domain-containing protein</fullName>
    </recommendedName>
</protein>
<dbReference type="InterPro" id="IPR015915">
    <property type="entry name" value="Kelch-typ_b-propeller"/>
</dbReference>
<proteinExistence type="predicted"/>
<dbReference type="SUPFAM" id="SSF89372">
    <property type="entry name" value="Fucose-specific lectin"/>
    <property type="match status" value="1"/>
</dbReference>
<organism evidence="1 2">
    <name type="scientific">Eiseniibacteriota bacterium</name>
    <dbReference type="NCBI Taxonomy" id="2212470"/>
    <lineage>
        <taxon>Bacteria</taxon>
        <taxon>Candidatus Eiseniibacteriota</taxon>
    </lineage>
</organism>
<name>A0A849SM44_UNCEI</name>
<comment type="caution">
    <text evidence="1">The sequence shown here is derived from an EMBL/GenBank/DDBJ whole genome shotgun (WGS) entry which is preliminary data.</text>
</comment>
<dbReference type="EMBL" id="JABFRW010000150">
    <property type="protein sequence ID" value="NOT34843.1"/>
    <property type="molecule type" value="Genomic_DNA"/>
</dbReference>
<accession>A0A849SM44</accession>
<gene>
    <name evidence="1" type="ORF">HOP12_11830</name>
</gene>
<dbReference type="Gene3D" id="2.120.10.80">
    <property type="entry name" value="Kelch-type beta propeller"/>
    <property type="match status" value="1"/>
</dbReference>
<dbReference type="AlphaFoldDB" id="A0A849SM44"/>
<evidence type="ECO:0000313" key="1">
    <source>
        <dbReference type="EMBL" id="NOT34843.1"/>
    </source>
</evidence>
<evidence type="ECO:0008006" key="3">
    <source>
        <dbReference type="Google" id="ProtNLM"/>
    </source>
</evidence>